<protein>
    <recommendedName>
        <fullName evidence="4">Pilus assembly protein PilP</fullName>
    </recommendedName>
</protein>
<comment type="caution">
    <text evidence="2">The sequence shown here is derived from an EMBL/GenBank/DDBJ whole genome shotgun (WGS) entry which is preliminary data.</text>
</comment>
<name>A0A1T0BBW9_9PAST</name>
<dbReference type="InterPro" id="IPR007446">
    <property type="entry name" value="PilP"/>
</dbReference>
<organism evidence="2 3">
    <name type="scientific">[Haemophilus] felis</name>
    <dbReference type="NCBI Taxonomy" id="123822"/>
    <lineage>
        <taxon>Bacteria</taxon>
        <taxon>Pseudomonadati</taxon>
        <taxon>Pseudomonadota</taxon>
        <taxon>Gammaproteobacteria</taxon>
        <taxon>Pasteurellales</taxon>
        <taxon>Pasteurellaceae</taxon>
    </lineage>
</organism>
<dbReference type="OrthoDB" id="5679376at2"/>
<dbReference type="STRING" id="123822.B0188_00345"/>
<keyword evidence="3" id="KW-1185">Reference proteome</keyword>
<feature type="chain" id="PRO_5013114623" description="Pilus assembly protein PilP" evidence="1">
    <location>
        <begin position="18"/>
        <end position="134"/>
    </location>
</feature>
<sequence length="134" mass="15509">MKKYAIWLLCLALPLQADPFNKTNRKHQSQVIEKTEKLETELKVTKEMIICEKTPDQVLWGDSHFSDLKLVGILQQKGHWQGLFSNNRQVVLVKVGDVLAREFAKIESIDKQQITLSIRQQGSCHLRESVHLQF</sequence>
<evidence type="ECO:0000313" key="2">
    <source>
        <dbReference type="EMBL" id="OOS07564.1"/>
    </source>
</evidence>
<dbReference type="EMBL" id="MUYB01000001">
    <property type="protein sequence ID" value="OOS07564.1"/>
    <property type="molecule type" value="Genomic_DNA"/>
</dbReference>
<dbReference type="AlphaFoldDB" id="A0A1T0BBW9"/>
<evidence type="ECO:0008006" key="4">
    <source>
        <dbReference type="Google" id="ProtNLM"/>
    </source>
</evidence>
<keyword evidence="1" id="KW-0732">Signal</keyword>
<dbReference type="Proteomes" id="UP000190023">
    <property type="component" value="Unassembled WGS sequence"/>
</dbReference>
<dbReference type="Gene3D" id="2.30.30.830">
    <property type="match status" value="1"/>
</dbReference>
<evidence type="ECO:0000313" key="3">
    <source>
        <dbReference type="Proteomes" id="UP000190023"/>
    </source>
</evidence>
<feature type="signal peptide" evidence="1">
    <location>
        <begin position="1"/>
        <end position="17"/>
    </location>
</feature>
<accession>A0A1T0BBW9</accession>
<evidence type="ECO:0000256" key="1">
    <source>
        <dbReference type="SAM" id="SignalP"/>
    </source>
</evidence>
<gene>
    <name evidence="2" type="ORF">B0188_00345</name>
</gene>
<dbReference type="Pfam" id="PF04351">
    <property type="entry name" value="PilP"/>
    <property type="match status" value="1"/>
</dbReference>
<reference evidence="2 3" key="1">
    <citation type="submission" date="2017-02" db="EMBL/GenBank/DDBJ databases">
        <title>Draft genome sequence of Haemophilus felis CCUG 31170 type strain.</title>
        <authorList>
            <person name="Engstrom-Jakobsson H."/>
            <person name="Salva-Serra F."/>
            <person name="Thorell K."/>
            <person name="Gonzales-Siles L."/>
            <person name="Karlsson R."/>
            <person name="Boulund F."/>
            <person name="Engstrand L."/>
            <person name="Kristiansson E."/>
            <person name="Moore E."/>
        </authorList>
    </citation>
    <scope>NUCLEOTIDE SEQUENCE [LARGE SCALE GENOMIC DNA]</scope>
    <source>
        <strain evidence="2 3">CCUG 31170</strain>
    </source>
</reference>
<proteinExistence type="predicted"/>